<dbReference type="OrthoDB" id="5317787at2759"/>
<proteinExistence type="predicted"/>
<protein>
    <submittedName>
        <fullName evidence="2">Uncharacterized protein</fullName>
    </submittedName>
</protein>
<reference evidence="2" key="1">
    <citation type="journal article" date="2021" name="Nat. Commun.">
        <title>Genetic determinants of endophytism in the Arabidopsis root mycobiome.</title>
        <authorList>
            <person name="Mesny F."/>
            <person name="Miyauchi S."/>
            <person name="Thiergart T."/>
            <person name="Pickel B."/>
            <person name="Atanasova L."/>
            <person name="Karlsson M."/>
            <person name="Huettel B."/>
            <person name="Barry K.W."/>
            <person name="Haridas S."/>
            <person name="Chen C."/>
            <person name="Bauer D."/>
            <person name="Andreopoulos W."/>
            <person name="Pangilinan J."/>
            <person name="LaButti K."/>
            <person name="Riley R."/>
            <person name="Lipzen A."/>
            <person name="Clum A."/>
            <person name="Drula E."/>
            <person name="Henrissat B."/>
            <person name="Kohler A."/>
            <person name="Grigoriev I.V."/>
            <person name="Martin F.M."/>
            <person name="Hacquard S."/>
        </authorList>
    </citation>
    <scope>NUCLEOTIDE SEQUENCE</scope>
    <source>
        <strain evidence="2">MPI-CAGE-CH-0235</strain>
    </source>
</reference>
<evidence type="ECO:0000313" key="3">
    <source>
        <dbReference type="Proteomes" id="UP000813444"/>
    </source>
</evidence>
<feature type="compositionally biased region" description="Low complexity" evidence="1">
    <location>
        <begin position="14"/>
        <end position="31"/>
    </location>
</feature>
<comment type="caution">
    <text evidence="2">The sequence shown here is derived from an EMBL/GenBank/DDBJ whole genome shotgun (WGS) entry which is preliminary data.</text>
</comment>
<feature type="compositionally biased region" description="Acidic residues" evidence="1">
    <location>
        <begin position="116"/>
        <end position="132"/>
    </location>
</feature>
<name>A0A8K0SY43_9HYPO</name>
<evidence type="ECO:0000313" key="2">
    <source>
        <dbReference type="EMBL" id="KAH7324615.1"/>
    </source>
</evidence>
<dbReference type="Proteomes" id="UP000813444">
    <property type="component" value="Unassembled WGS sequence"/>
</dbReference>
<feature type="region of interest" description="Disordered" evidence="1">
    <location>
        <begin position="315"/>
        <end position="336"/>
    </location>
</feature>
<gene>
    <name evidence="2" type="ORF">B0I35DRAFT_348458</name>
</gene>
<sequence>MSSRSSHTRDTSHSTRSSISSSSSASPTSSSRSHRRNISSSSNDSRSTAPSTPRSVKIPALVRNAPDEDRRQHLQFRQPVTQVTPLRQRDPEPKYAPPSPSSSASSINTYDSSLSELEEGAEVFEDDDDADDQGQGPSSSQRLRLASRSDDAIPAALPPYRCATLAEPSLRPTTPQNFSRLFPSMDRLTIRHDDLTPDGNMNLRVDTLVNGSRRPIAFQLFHLRMHDLARRDFSLRRYCRQSGREVCNSKRAYTEPSPVSSVIRSVRRPLQRSTSTASSLFRRRHNAYSASSSAATSASSCDTDHAIGAALHRMGRRPSVSTSGSGSGPAVSAPEPKFSSAVAPLVPTNTIKLEFSNYARVDIARHGSRGYDFSWWGHRYTWRRDFDKALGVSSFHLVRDGNGAAPVAHIVPEVRSPTQLEADEDAGGWIPPCFMWISDQSIIDAITDVADVIVATGLITLVDHYIRERWSAKKPATRAARALSFHAPTEADMSRPRALMNSFFNRRHSEQHTSSPLRWGRAVTAH</sequence>
<feature type="region of interest" description="Disordered" evidence="1">
    <location>
        <begin position="258"/>
        <end position="278"/>
    </location>
</feature>
<organism evidence="2 3">
    <name type="scientific">Stachybotrys elegans</name>
    <dbReference type="NCBI Taxonomy" id="80388"/>
    <lineage>
        <taxon>Eukaryota</taxon>
        <taxon>Fungi</taxon>
        <taxon>Dikarya</taxon>
        <taxon>Ascomycota</taxon>
        <taxon>Pezizomycotina</taxon>
        <taxon>Sordariomycetes</taxon>
        <taxon>Hypocreomycetidae</taxon>
        <taxon>Hypocreales</taxon>
        <taxon>Stachybotryaceae</taxon>
        <taxon>Stachybotrys</taxon>
    </lineage>
</organism>
<feature type="region of interest" description="Disordered" evidence="1">
    <location>
        <begin position="1"/>
        <end position="148"/>
    </location>
</feature>
<feature type="compositionally biased region" description="Low complexity" evidence="1">
    <location>
        <begin position="38"/>
        <end position="47"/>
    </location>
</feature>
<dbReference type="EMBL" id="JAGPNK010000003">
    <property type="protein sequence ID" value="KAH7324615.1"/>
    <property type="molecule type" value="Genomic_DNA"/>
</dbReference>
<feature type="compositionally biased region" description="Low complexity" evidence="1">
    <location>
        <begin position="317"/>
        <end position="333"/>
    </location>
</feature>
<evidence type="ECO:0000256" key="1">
    <source>
        <dbReference type="SAM" id="MobiDB-lite"/>
    </source>
</evidence>
<accession>A0A8K0SY43</accession>
<dbReference type="AlphaFoldDB" id="A0A8K0SY43"/>
<keyword evidence="3" id="KW-1185">Reference proteome</keyword>